<dbReference type="InterPro" id="IPR000888">
    <property type="entry name" value="RmlC-like"/>
</dbReference>
<accession>A0A9D1KBN0</accession>
<dbReference type="AlphaFoldDB" id="A0A9D1KBN0"/>
<organism evidence="4 5">
    <name type="scientific">Candidatus Onthousia faecipullorum</name>
    <dbReference type="NCBI Taxonomy" id="2840887"/>
    <lineage>
        <taxon>Bacteria</taxon>
        <taxon>Bacillati</taxon>
        <taxon>Bacillota</taxon>
        <taxon>Bacilli</taxon>
        <taxon>Candidatus Onthousia</taxon>
    </lineage>
</organism>
<dbReference type="CDD" id="cd00438">
    <property type="entry name" value="cupin_RmlC"/>
    <property type="match status" value="1"/>
</dbReference>
<comment type="catalytic activity">
    <reaction evidence="3">
        <text>dTDP-4-dehydro-6-deoxy-alpha-D-glucose = dTDP-4-dehydro-beta-L-rhamnose</text>
        <dbReference type="Rhea" id="RHEA:16969"/>
        <dbReference type="ChEBI" id="CHEBI:57649"/>
        <dbReference type="ChEBI" id="CHEBI:62830"/>
        <dbReference type="EC" id="5.1.3.13"/>
    </reaction>
</comment>
<comment type="pathway">
    <text evidence="3">Carbohydrate biosynthesis; dTDP-L-rhamnose biosynthesis.</text>
</comment>
<dbReference type="NCBIfam" id="TIGR01221">
    <property type="entry name" value="rmlC"/>
    <property type="match status" value="1"/>
</dbReference>
<feature type="active site" description="Proton donor" evidence="1">
    <location>
        <position position="130"/>
    </location>
</feature>
<dbReference type="GO" id="GO:0008830">
    <property type="term" value="F:dTDP-4-dehydrorhamnose 3,5-epimerase activity"/>
    <property type="evidence" value="ECO:0007669"/>
    <property type="project" value="UniProtKB-UniRule"/>
</dbReference>
<dbReference type="PANTHER" id="PTHR21047:SF2">
    <property type="entry name" value="THYMIDINE DIPHOSPHO-4-KETO-RHAMNOSE 3,5-EPIMERASE"/>
    <property type="match status" value="1"/>
</dbReference>
<reference evidence="4" key="1">
    <citation type="submission" date="2020-10" db="EMBL/GenBank/DDBJ databases">
        <authorList>
            <person name="Gilroy R."/>
        </authorList>
    </citation>
    <scope>NUCLEOTIDE SEQUENCE</scope>
    <source>
        <strain evidence="4">CHK195-26880</strain>
    </source>
</reference>
<gene>
    <name evidence="4" type="primary">rfbC</name>
    <name evidence="4" type="ORF">IAB59_04910</name>
</gene>
<comment type="subunit">
    <text evidence="3">Homodimer.</text>
</comment>
<feature type="active site" description="Proton acceptor" evidence="1">
    <location>
        <position position="60"/>
    </location>
</feature>
<proteinExistence type="inferred from homology"/>
<comment type="caution">
    <text evidence="4">The sequence shown here is derived from an EMBL/GenBank/DDBJ whole genome shotgun (WGS) entry which is preliminary data.</text>
</comment>
<dbReference type="Pfam" id="PF00908">
    <property type="entry name" value="dTDP_sugar_isom"/>
    <property type="match status" value="1"/>
</dbReference>
<dbReference type="SUPFAM" id="SSF51182">
    <property type="entry name" value="RmlC-like cupins"/>
    <property type="match status" value="1"/>
</dbReference>
<feature type="site" description="Participates in a stacking interaction with the thymidine ring of dTDP-4-oxo-6-deoxyglucose" evidence="2">
    <location>
        <position position="136"/>
    </location>
</feature>
<sequence length="190" mass="21884">MKKIETNLLDCYILEPDRYGDERGYFSPYYIEANLKELGFQGVKQANRSKSAKGVVRGLHFQEDPMCQAKIVEVIKGSAIDVVVDIRKDSDTYGKFTAVKLTEDNNRQLFVPRGFAHGFISLEDDTIFQYLVDNDYAPDKEGGILWNDPLLKINWDEMFKENGITEPILSAKDEKHPKLEESKVLFLRRK</sequence>
<comment type="similarity">
    <text evidence="3">Belongs to the dTDP-4-dehydrorhamnose 3,5-epimerase family.</text>
</comment>
<evidence type="ECO:0000256" key="2">
    <source>
        <dbReference type="PIRSR" id="PIRSR600888-3"/>
    </source>
</evidence>
<reference evidence="4" key="2">
    <citation type="journal article" date="2021" name="PeerJ">
        <title>Extensive microbial diversity within the chicken gut microbiome revealed by metagenomics and culture.</title>
        <authorList>
            <person name="Gilroy R."/>
            <person name="Ravi A."/>
            <person name="Getino M."/>
            <person name="Pursley I."/>
            <person name="Horton D.L."/>
            <person name="Alikhan N.F."/>
            <person name="Baker D."/>
            <person name="Gharbi K."/>
            <person name="Hall N."/>
            <person name="Watson M."/>
            <person name="Adriaenssens E.M."/>
            <person name="Foster-Nyarko E."/>
            <person name="Jarju S."/>
            <person name="Secka A."/>
            <person name="Antonio M."/>
            <person name="Oren A."/>
            <person name="Chaudhuri R.R."/>
            <person name="La Ragione R."/>
            <person name="Hildebrand F."/>
            <person name="Pallen M.J."/>
        </authorList>
    </citation>
    <scope>NUCLEOTIDE SEQUENCE</scope>
    <source>
        <strain evidence="4">CHK195-26880</strain>
    </source>
</reference>
<dbReference type="InterPro" id="IPR014710">
    <property type="entry name" value="RmlC-like_jellyroll"/>
</dbReference>
<evidence type="ECO:0000256" key="1">
    <source>
        <dbReference type="PIRSR" id="PIRSR600888-1"/>
    </source>
</evidence>
<dbReference type="GO" id="GO:0005829">
    <property type="term" value="C:cytosol"/>
    <property type="evidence" value="ECO:0007669"/>
    <property type="project" value="TreeGrafter"/>
</dbReference>
<dbReference type="GO" id="GO:0019305">
    <property type="term" value="P:dTDP-rhamnose biosynthetic process"/>
    <property type="evidence" value="ECO:0007669"/>
    <property type="project" value="UniProtKB-UniRule"/>
</dbReference>
<name>A0A9D1KBN0_9FIRM</name>
<dbReference type="GO" id="GO:0000271">
    <property type="term" value="P:polysaccharide biosynthetic process"/>
    <property type="evidence" value="ECO:0007669"/>
    <property type="project" value="TreeGrafter"/>
</dbReference>
<protein>
    <recommendedName>
        <fullName evidence="3">dTDP-4-dehydrorhamnose 3,5-epimerase</fullName>
        <ecNumber evidence="3">5.1.3.13</ecNumber>
    </recommendedName>
    <alternativeName>
        <fullName evidence="3">Thymidine diphospho-4-keto-rhamnose 3,5-epimerase</fullName>
    </alternativeName>
</protein>
<dbReference type="EMBL" id="DVKQ01000062">
    <property type="protein sequence ID" value="HIT37795.1"/>
    <property type="molecule type" value="Genomic_DNA"/>
</dbReference>
<dbReference type="EC" id="5.1.3.13" evidence="3"/>
<evidence type="ECO:0000313" key="4">
    <source>
        <dbReference type="EMBL" id="HIT37795.1"/>
    </source>
</evidence>
<dbReference type="InterPro" id="IPR011051">
    <property type="entry name" value="RmlC_Cupin_sf"/>
</dbReference>
<dbReference type="Gene3D" id="2.60.120.10">
    <property type="entry name" value="Jelly Rolls"/>
    <property type="match status" value="1"/>
</dbReference>
<comment type="function">
    <text evidence="3">Catalyzes the epimerization of the C3' and C5'positions of dTDP-6-deoxy-D-xylo-4-hexulose, forming dTDP-6-deoxy-L-lyxo-4-hexulose.</text>
</comment>
<dbReference type="PANTHER" id="PTHR21047">
    <property type="entry name" value="DTDP-6-DEOXY-D-GLUCOSE-3,5 EPIMERASE"/>
    <property type="match status" value="1"/>
</dbReference>
<evidence type="ECO:0000313" key="5">
    <source>
        <dbReference type="Proteomes" id="UP000886833"/>
    </source>
</evidence>
<evidence type="ECO:0000256" key="3">
    <source>
        <dbReference type="RuleBase" id="RU364069"/>
    </source>
</evidence>
<dbReference type="Proteomes" id="UP000886833">
    <property type="component" value="Unassembled WGS sequence"/>
</dbReference>
<keyword evidence="3 4" id="KW-0413">Isomerase</keyword>